<evidence type="ECO:0000259" key="2">
    <source>
        <dbReference type="PROSITE" id="PS50113"/>
    </source>
</evidence>
<dbReference type="InterPro" id="IPR000014">
    <property type="entry name" value="PAS"/>
</dbReference>
<dbReference type="PROSITE" id="PS50112">
    <property type="entry name" value="PAS"/>
    <property type="match status" value="2"/>
</dbReference>
<dbReference type="InterPro" id="IPR013655">
    <property type="entry name" value="PAS_fold_3"/>
</dbReference>
<protein>
    <submittedName>
        <fullName evidence="3">PAS domain S-box protein</fullName>
    </submittedName>
</protein>
<organism evidence="3 4">
    <name type="scientific">Sphingomonas olei</name>
    <dbReference type="NCBI Taxonomy" id="1886787"/>
    <lineage>
        <taxon>Bacteria</taxon>
        <taxon>Pseudomonadati</taxon>
        <taxon>Pseudomonadota</taxon>
        <taxon>Alphaproteobacteria</taxon>
        <taxon>Sphingomonadales</taxon>
        <taxon>Sphingomonadaceae</taxon>
        <taxon>Sphingomonas</taxon>
    </lineage>
</organism>
<feature type="domain" description="PAC" evidence="2">
    <location>
        <begin position="113"/>
        <end position="166"/>
    </location>
</feature>
<reference evidence="3 4" key="1">
    <citation type="submission" date="2019-04" db="EMBL/GenBank/DDBJ databases">
        <title>Microbes associate with the intestines of laboratory mice.</title>
        <authorList>
            <person name="Navarre W."/>
            <person name="Wong E."/>
            <person name="Huang K.C."/>
            <person name="Tropini C."/>
            <person name="Ng K."/>
            <person name="Yu B."/>
        </authorList>
    </citation>
    <scope>NUCLEOTIDE SEQUENCE [LARGE SCALE GENOMIC DNA]</scope>
    <source>
        <strain evidence="3 4">NM83_B4-11</strain>
    </source>
</reference>
<dbReference type="Pfam" id="PF08447">
    <property type="entry name" value="PAS_3"/>
    <property type="match status" value="1"/>
</dbReference>
<dbReference type="Gene3D" id="3.30.450.20">
    <property type="entry name" value="PAS domain"/>
    <property type="match status" value="3"/>
</dbReference>
<dbReference type="NCBIfam" id="TIGR00229">
    <property type="entry name" value="sensory_box"/>
    <property type="match status" value="3"/>
</dbReference>
<dbReference type="SUPFAM" id="SSF55785">
    <property type="entry name" value="PYP-like sensor domain (PAS domain)"/>
    <property type="match status" value="3"/>
</dbReference>
<dbReference type="InterPro" id="IPR000700">
    <property type="entry name" value="PAS-assoc_C"/>
</dbReference>
<dbReference type="EMBL" id="SSTI01000009">
    <property type="protein sequence ID" value="THG39210.1"/>
    <property type="molecule type" value="Genomic_DNA"/>
</dbReference>
<dbReference type="PANTHER" id="PTHR44757">
    <property type="entry name" value="DIGUANYLATE CYCLASE DGCP"/>
    <property type="match status" value="1"/>
</dbReference>
<dbReference type="PROSITE" id="PS50113">
    <property type="entry name" value="PAC"/>
    <property type="match status" value="1"/>
</dbReference>
<evidence type="ECO:0000313" key="3">
    <source>
        <dbReference type="EMBL" id="THG39210.1"/>
    </source>
</evidence>
<dbReference type="InterPro" id="IPR035965">
    <property type="entry name" value="PAS-like_dom_sf"/>
</dbReference>
<dbReference type="InterPro" id="IPR013656">
    <property type="entry name" value="PAS_4"/>
</dbReference>
<comment type="caution">
    <text evidence="3">The sequence shown here is derived from an EMBL/GenBank/DDBJ whole genome shotgun (WGS) entry which is preliminary data.</text>
</comment>
<proteinExistence type="predicted"/>
<evidence type="ECO:0000313" key="4">
    <source>
        <dbReference type="Proteomes" id="UP000308038"/>
    </source>
</evidence>
<feature type="domain" description="PAS" evidence="1">
    <location>
        <begin position="308"/>
        <end position="378"/>
    </location>
</feature>
<dbReference type="Pfam" id="PF08448">
    <property type="entry name" value="PAS_4"/>
    <property type="match status" value="1"/>
</dbReference>
<gene>
    <name evidence="3" type="ORF">E5988_13315</name>
</gene>
<dbReference type="CDD" id="cd00130">
    <property type="entry name" value="PAS"/>
    <property type="match status" value="3"/>
</dbReference>
<sequence>MTGSVDQEPAGPGPAPFARMASLTAKWTKRLHRMSDHHRRPHPFQSDADLIRHSDDPIIVWTISNGVETWSDGATQLYGYSEEEALHRSPAELLGTDYPVPWDEILSALRTTGSWEGELRKHGKDRQEVVLWSRLRLLVDPDGTERVLEVSRDITSRKRIEDALRAAEARFRSLYEAQQTAHLVLATDFTIEAASPGYLRATMTREEDLVGRNIFDAFPENPDDPFATGARNLRRSLERVLESRRSDRIPVQKFDIRSPDGAFHLRWWVLLNIPVFAADGQVTNIINQVEDVTAEMEERQKAAEAQAREERFRTVVEAIPALAFETDAAGSYTYVNAPFSLLTGMPGSALLGDGWLQIVHPDDRGAAAAAWQEAVEQVHFY</sequence>
<dbReference type="SMART" id="SM00091">
    <property type="entry name" value="PAS"/>
    <property type="match status" value="3"/>
</dbReference>
<dbReference type="Proteomes" id="UP000308038">
    <property type="component" value="Unassembled WGS sequence"/>
</dbReference>
<evidence type="ECO:0000259" key="1">
    <source>
        <dbReference type="PROSITE" id="PS50112"/>
    </source>
</evidence>
<feature type="domain" description="PAS" evidence="1">
    <location>
        <begin position="50"/>
        <end position="89"/>
    </location>
</feature>
<dbReference type="InterPro" id="IPR052155">
    <property type="entry name" value="Biofilm_reg_signaling"/>
</dbReference>
<dbReference type="PANTHER" id="PTHR44757:SF2">
    <property type="entry name" value="BIOFILM ARCHITECTURE MAINTENANCE PROTEIN MBAA"/>
    <property type="match status" value="1"/>
</dbReference>
<dbReference type="Pfam" id="PF13426">
    <property type="entry name" value="PAS_9"/>
    <property type="match status" value="1"/>
</dbReference>
<accession>A0ABY2QG73</accession>
<keyword evidence="4" id="KW-1185">Reference proteome</keyword>
<name>A0ABY2QG73_9SPHN</name>